<dbReference type="AlphaFoldDB" id="A0A2Z4Y4M4"/>
<evidence type="ECO:0000313" key="3">
    <source>
        <dbReference type="Proteomes" id="UP000262583"/>
    </source>
</evidence>
<evidence type="ECO:0008006" key="4">
    <source>
        <dbReference type="Google" id="ProtNLM"/>
    </source>
</evidence>
<reference evidence="2 3" key="1">
    <citation type="submission" date="2018-05" db="EMBL/GenBank/DDBJ databases">
        <title>A metagenomic window into the 2 km-deep terrestrial subsurface aquifer revealed taxonomically and functionally diverse microbial community comprising novel uncultured bacterial lineages.</title>
        <authorList>
            <person name="Kadnikov V.V."/>
            <person name="Mardanov A.V."/>
            <person name="Beletsky A.V."/>
            <person name="Banks D."/>
            <person name="Pimenov N.V."/>
            <person name="Frank Y.A."/>
            <person name="Karnachuk O.V."/>
            <person name="Ravin N.V."/>
        </authorList>
    </citation>
    <scope>NUCLEOTIDE SEQUENCE [LARGE SCALE GENOMIC DNA]</scope>
    <source>
        <strain evidence="2">BY</strain>
    </source>
</reference>
<evidence type="ECO:0000256" key="1">
    <source>
        <dbReference type="SAM" id="Phobius"/>
    </source>
</evidence>
<name>A0A2Z4Y4M4_SUMC1</name>
<sequence>MLIDLDAAEARITEVAQRGGLKHKRRAPIYFEYRPLPLRITRRVPNFAIAGFRSEATIEVTLFDFGAAQLSYTIPISGDLEALHALSMALYDNVLLLSDSKQQLEQILAMVAPAVTRPRISDFVEDYFIYELQLEDPQPPLDEVVQTHAHKLAQILRAEESPLSAQEVADALSVRMSFTPSDLALIDWGAAIVFDQDAEDVRTVLEFANVELLEMRHMDQELDDALEQAYTMLSGPALPWWQRLFHPHSAMEKIAQLQVDNALLFESVNNALKLLGDQYMARVYTNAAKRFHLADWDASILRKLSTLESIYEKITERVASQRMELLEWIIIVLIALSIVVTLPGIAGK</sequence>
<organism evidence="2 3">
    <name type="scientific">Sumerlaea chitinivorans</name>
    <dbReference type="NCBI Taxonomy" id="2250252"/>
    <lineage>
        <taxon>Bacteria</taxon>
        <taxon>Candidatus Sumerlaeota</taxon>
        <taxon>Candidatus Sumerlaeia</taxon>
        <taxon>Candidatus Sumerlaeales</taxon>
        <taxon>Candidatus Sumerlaeaceae</taxon>
        <taxon>Candidatus Sumerlaea</taxon>
    </lineage>
</organism>
<keyword evidence="1" id="KW-1133">Transmembrane helix</keyword>
<dbReference type="Proteomes" id="UP000262583">
    <property type="component" value="Chromosome"/>
</dbReference>
<accession>A0A2Z4Y4M4</accession>
<protein>
    <recommendedName>
        <fullName evidence="4">DUF155 domain-containing protein</fullName>
    </recommendedName>
</protein>
<feature type="transmembrane region" description="Helical" evidence="1">
    <location>
        <begin position="325"/>
        <end position="346"/>
    </location>
</feature>
<dbReference type="EMBL" id="CP030759">
    <property type="protein sequence ID" value="AXA35828.1"/>
    <property type="molecule type" value="Genomic_DNA"/>
</dbReference>
<dbReference type="KEGG" id="schv:BRCON_1051"/>
<gene>
    <name evidence="2" type="ORF">BRCON_1051</name>
</gene>
<keyword evidence="1" id="KW-0812">Transmembrane</keyword>
<keyword evidence="1" id="KW-0472">Membrane</keyword>
<proteinExistence type="predicted"/>
<evidence type="ECO:0000313" key="2">
    <source>
        <dbReference type="EMBL" id="AXA35828.1"/>
    </source>
</evidence>